<sequence length="112" mass="12991">MPALLFYARKRENVVPTTNANKPEIETFPADHTRSTRLIAVITNQFDHVEGFVLRSRTTSPDTSFLLVRYSALNNRTNPEHRFRFWLSVTGNQEQHYQYCGAFNQVSLISKD</sequence>
<dbReference type="EMBL" id="JAWDGP010001065">
    <property type="protein sequence ID" value="KAK3795397.1"/>
    <property type="molecule type" value="Genomic_DNA"/>
</dbReference>
<organism evidence="1 2">
    <name type="scientific">Elysia crispata</name>
    <name type="common">lettuce slug</name>
    <dbReference type="NCBI Taxonomy" id="231223"/>
    <lineage>
        <taxon>Eukaryota</taxon>
        <taxon>Metazoa</taxon>
        <taxon>Spiralia</taxon>
        <taxon>Lophotrochozoa</taxon>
        <taxon>Mollusca</taxon>
        <taxon>Gastropoda</taxon>
        <taxon>Heterobranchia</taxon>
        <taxon>Euthyneura</taxon>
        <taxon>Panpulmonata</taxon>
        <taxon>Sacoglossa</taxon>
        <taxon>Placobranchoidea</taxon>
        <taxon>Plakobranchidae</taxon>
        <taxon>Elysia</taxon>
    </lineage>
</organism>
<dbReference type="AlphaFoldDB" id="A0AAE1AWV4"/>
<evidence type="ECO:0000313" key="1">
    <source>
        <dbReference type="EMBL" id="KAK3795397.1"/>
    </source>
</evidence>
<comment type="caution">
    <text evidence="1">The sequence shown here is derived from an EMBL/GenBank/DDBJ whole genome shotgun (WGS) entry which is preliminary data.</text>
</comment>
<reference evidence="1" key="1">
    <citation type="journal article" date="2023" name="G3 (Bethesda)">
        <title>A reference genome for the long-term kleptoplast-retaining sea slug Elysia crispata morphotype clarki.</title>
        <authorList>
            <person name="Eastman K.E."/>
            <person name="Pendleton A.L."/>
            <person name="Shaikh M.A."/>
            <person name="Suttiyut T."/>
            <person name="Ogas R."/>
            <person name="Tomko P."/>
            <person name="Gavelis G."/>
            <person name="Widhalm J.R."/>
            <person name="Wisecaver J.H."/>
        </authorList>
    </citation>
    <scope>NUCLEOTIDE SEQUENCE</scope>
    <source>
        <strain evidence="1">ECLA1</strain>
    </source>
</reference>
<accession>A0AAE1AWV4</accession>
<proteinExistence type="predicted"/>
<protein>
    <submittedName>
        <fullName evidence="1">Uncharacterized protein</fullName>
    </submittedName>
</protein>
<dbReference type="Proteomes" id="UP001283361">
    <property type="component" value="Unassembled WGS sequence"/>
</dbReference>
<name>A0AAE1AWV4_9GAST</name>
<keyword evidence="2" id="KW-1185">Reference proteome</keyword>
<gene>
    <name evidence="1" type="ORF">RRG08_000708</name>
</gene>
<evidence type="ECO:0000313" key="2">
    <source>
        <dbReference type="Proteomes" id="UP001283361"/>
    </source>
</evidence>